<evidence type="ECO:0000256" key="1">
    <source>
        <dbReference type="ARBA" id="ARBA00022630"/>
    </source>
</evidence>
<dbReference type="PRINTS" id="PR00469">
    <property type="entry name" value="PNDRDTASEII"/>
</dbReference>
<dbReference type="Gene3D" id="3.50.50.60">
    <property type="entry name" value="FAD/NAD(P)-binding domain"/>
    <property type="match status" value="2"/>
</dbReference>
<dbReference type="Proteomes" id="UP001501057">
    <property type="component" value="Unassembled WGS sequence"/>
</dbReference>
<protein>
    <submittedName>
        <fullName evidence="5">FAD-dependent oxidoreductase</fullName>
    </submittedName>
</protein>
<dbReference type="RefSeq" id="WP_344197236.1">
    <property type="nucleotide sequence ID" value="NZ_BAAAME010000002.1"/>
</dbReference>
<dbReference type="PRINTS" id="PR00368">
    <property type="entry name" value="FADPNR"/>
</dbReference>
<dbReference type="InterPro" id="IPR036188">
    <property type="entry name" value="FAD/NAD-bd_sf"/>
</dbReference>
<evidence type="ECO:0000313" key="5">
    <source>
        <dbReference type="EMBL" id="GAA1726696.1"/>
    </source>
</evidence>
<keyword evidence="1" id="KW-0285">Flavoprotein</keyword>
<dbReference type="Pfam" id="PF07992">
    <property type="entry name" value="Pyr_redox_2"/>
    <property type="match status" value="1"/>
</dbReference>
<evidence type="ECO:0000256" key="3">
    <source>
        <dbReference type="ARBA" id="ARBA00048132"/>
    </source>
</evidence>
<reference evidence="5 6" key="1">
    <citation type="journal article" date="2019" name="Int. J. Syst. Evol. Microbiol.">
        <title>The Global Catalogue of Microorganisms (GCM) 10K type strain sequencing project: providing services to taxonomists for standard genome sequencing and annotation.</title>
        <authorList>
            <consortium name="The Broad Institute Genomics Platform"/>
            <consortium name="The Broad Institute Genome Sequencing Center for Infectious Disease"/>
            <person name="Wu L."/>
            <person name="Ma J."/>
        </authorList>
    </citation>
    <scope>NUCLEOTIDE SEQUENCE [LARGE SCALE GENOMIC DNA]</scope>
    <source>
        <strain evidence="5 6">JCM 13518</strain>
    </source>
</reference>
<dbReference type="InterPro" id="IPR023753">
    <property type="entry name" value="FAD/NAD-binding_dom"/>
</dbReference>
<gene>
    <name evidence="5" type="ORF">GCM10009710_04230</name>
</gene>
<comment type="caution">
    <text evidence="5">The sequence shown here is derived from an EMBL/GenBank/DDBJ whole genome shotgun (WGS) entry which is preliminary data.</text>
</comment>
<evidence type="ECO:0000313" key="6">
    <source>
        <dbReference type="Proteomes" id="UP001501057"/>
    </source>
</evidence>
<dbReference type="InterPro" id="IPR050097">
    <property type="entry name" value="Ferredoxin-NADP_redctase_2"/>
</dbReference>
<dbReference type="PANTHER" id="PTHR48105">
    <property type="entry name" value="THIOREDOXIN REDUCTASE 1-RELATED-RELATED"/>
    <property type="match status" value="1"/>
</dbReference>
<comment type="catalytic activity">
    <reaction evidence="3">
        <text>[thioredoxin]-dithiol + NADP(+) = [thioredoxin]-disulfide + NADPH + H(+)</text>
        <dbReference type="Rhea" id="RHEA:20345"/>
        <dbReference type="Rhea" id="RHEA-COMP:10698"/>
        <dbReference type="Rhea" id="RHEA-COMP:10700"/>
        <dbReference type="ChEBI" id="CHEBI:15378"/>
        <dbReference type="ChEBI" id="CHEBI:29950"/>
        <dbReference type="ChEBI" id="CHEBI:50058"/>
        <dbReference type="ChEBI" id="CHEBI:57783"/>
        <dbReference type="ChEBI" id="CHEBI:58349"/>
        <dbReference type="EC" id="1.8.1.9"/>
    </reaction>
</comment>
<keyword evidence="2" id="KW-0560">Oxidoreductase</keyword>
<organism evidence="5 6">
    <name type="scientific">Aeromicrobium alkaliterrae</name>
    <dbReference type="NCBI Taxonomy" id="302168"/>
    <lineage>
        <taxon>Bacteria</taxon>
        <taxon>Bacillati</taxon>
        <taxon>Actinomycetota</taxon>
        <taxon>Actinomycetes</taxon>
        <taxon>Propionibacteriales</taxon>
        <taxon>Nocardioidaceae</taxon>
        <taxon>Aeromicrobium</taxon>
    </lineage>
</organism>
<sequence length="312" mass="32013">MHDDHLYDALVIGGGPAGLQATLTLARVHRTVLHVDSGVYRNAPERHMHNLITHEGQDPADLRAAARRDIAAYDTVTSLSARVASLAGAAGDFTATFEDGSTRRARHVVLATGVRDELPAVPGVAELWGRGVAHCPFCHGHELTGRATGAIGTDPARLLHLAGFFGRIAESFTLFSHGTELDAETAALAAAYGATVRPEVVERVEENGDGVVVHLAGGEALALGGVFVAPTVHQAAPFAEQLGVEVSPTGGILLDGFGRTSVAGVYAAGDAAHHRDLPMAMASVGTAIGAGLTAGGACVADLMAAERPALTP</sequence>
<feature type="domain" description="FAD/NAD(P)-binding" evidence="4">
    <location>
        <begin position="7"/>
        <end position="281"/>
    </location>
</feature>
<keyword evidence="6" id="KW-1185">Reference proteome</keyword>
<dbReference type="EMBL" id="BAAAME010000002">
    <property type="protein sequence ID" value="GAA1726696.1"/>
    <property type="molecule type" value="Genomic_DNA"/>
</dbReference>
<dbReference type="SUPFAM" id="SSF51905">
    <property type="entry name" value="FAD/NAD(P)-binding domain"/>
    <property type="match status" value="1"/>
</dbReference>
<evidence type="ECO:0000259" key="4">
    <source>
        <dbReference type="Pfam" id="PF07992"/>
    </source>
</evidence>
<proteinExistence type="predicted"/>
<evidence type="ECO:0000256" key="2">
    <source>
        <dbReference type="ARBA" id="ARBA00023002"/>
    </source>
</evidence>
<accession>A0ABN2JHQ9</accession>
<name>A0ABN2JHQ9_9ACTN</name>